<dbReference type="GeneID" id="111008665"/>
<evidence type="ECO:0000256" key="13">
    <source>
        <dbReference type="ARBA" id="ARBA00023157"/>
    </source>
</evidence>
<dbReference type="PROSITE" id="PS50011">
    <property type="entry name" value="PROTEIN_KINASE_DOM"/>
    <property type="match status" value="1"/>
</dbReference>
<name>A0A6J1C9E3_MOMCH</name>
<dbReference type="InterPro" id="IPR008271">
    <property type="entry name" value="Ser/Thr_kinase_AS"/>
</dbReference>
<evidence type="ECO:0000313" key="23">
    <source>
        <dbReference type="RefSeq" id="XP_022137108.1"/>
    </source>
</evidence>
<dbReference type="SMR" id="A0A6J1C9E3"/>
<keyword evidence="13" id="KW-1015">Disulfide bond</keyword>
<evidence type="ECO:0000256" key="16">
    <source>
        <dbReference type="ARBA" id="ARBA00047899"/>
    </source>
</evidence>
<evidence type="ECO:0000259" key="21">
    <source>
        <dbReference type="PROSITE" id="PS50011"/>
    </source>
</evidence>
<feature type="domain" description="Protein kinase" evidence="21">
    <location>
        <begin position="339"/>
        <end position="615"/>
    </location>
</feature>
<dbReference type="GO" id="GO:0030247">
    <property type="term" value="F:polysaccharide binding"/>
    <property type="evidence" value="ECO:0007669"/>
    <property type="project" value="InterPro"/>
</dbReference>
<dbReference type="FunFam" id="1.10.510.10:FF:000590">
    <property type="entry name" value="PR5-like receptor kinase"/>
    <property type="match status" value="1"/>
</dbReference>
<dbReference type="FunFam" id="3.30.200.20:FF:000059">
    <property type="entry name" value="S-receptor-like serine/threonine-protein kinase"/>
    <property type="match status" value="1"/>
</dbReference>
<dbReference type="AlphaFoldDB" id="A0A6J1C9E3"/>
<keyword evidence="14" id="KW-0675">Receptor</keyword>
<evidence type="ECO:0000256" key="20">
    <source>
        <dbReference type="SAM" id="SignalP"/>
    </source>
</evidence>
<proteinExistence type="predicted"/>
<evidence type="ECO:0000256" key="14">
    <source>
        <dbReference type="ARBA" id="ARBA00023170"/>
    </source>
</evidence>
<dbReference type="Pfam" id="PF13947">
    <property type="entry name" value="GUB_WAK_bind"/>
    <property type="match status" value="1"/>
</dbReference>
<dbReference type="PROSITE" id="PS00108">
    <property type="entry name" value="PROTEIN_KINASE_ST"/>
    <property type="match status" value="1"/>
</dbReference>
<dbReference type="InterPro" id="IPR017441">
    <property type="entry name" value="Protein_kinase_ATP_BS"/>
</dbReference>
<keyword evidence="8 18" id="KW-0547">Nucleotide-binding</keyword>
<dbReference type="SMART" id="SM00220">
    <property type="entry name" value="S_TKc"/>
    <property type="match status" value="1"/>
</dbReference>
<feature type="signal peptide" evidence="20">
    <location>
        <begin position="1"/>
        <end position="20"/>
    </location>
</feature>
<dbReference type="GO" id="GO:0005524">
    <property type="term" value="F:ATP binding"/>
    <property type="evidence" value="ECO:0007669"/>
    <property type="project" value="UniProtKB-UniRule"/>
</dbReference>
<dbReference type="Gene3D" id="1.10.510.10">
    <property type="entry name" value="Transferase(Phosphotransferase) domain 1"/>
    <property type="match status" value="1"/>
</dbReference>
<dbReference type="InterPro" id="IPR045874">
    <property type="entry name" value="LRK10/LRL21-25-like"/>
</dbReference>
<keyword evidence="22" id="KW-1185">Reference proteome</keyword>
<evidence type="ECO:0000313" key="22">
    <source>
        <dbReference type="Proteomes" id="UP000504603"/>
    </source>
</evidence>
<evidence type="ECO:0000256" key="15">
    <source>
        <dbReference type="ARBA" id="ARBA00023180"/>
    </source>
</evidence>
<evidence type="ECO:0000256" key="4">
    <source>
        <dbReference type="ARBA" id="ARBA00022536"/>
    </source>
</evidence>
<keyword evidence="4" id="KW-0245">EGF-like domain</keyword>
<evidence type="ECO:0000256" key="19">
    <source>
        <dbReference type="SAM" id="Phobius"/>
    </source>
</evidence>
<keyword evidence="15" id="KW-0325">Glycoprotein</keyword>
<evidence type="ECO:0000256" key="3">
    <source>
        <dbReference type="ARBA" id="ARBA00022527"/>
    </source>
</evidence>
<dbReference type="Gene3D" id="3.30.200.20">
    <property type="entry name" value="Phosphorylase Kinase, domain 1"/>
    <property type="match status" value="1"/>
</dbReference>
<dbReference type="GO" id="GO:0016020">
    <property type="term" value="C:membrane"/>
    <property type="evidence" value="ECO:0007669"/>
    <property type="project" value="UniProtKB-SubCell"/>
</dbReference>
<dbReference type="Pfam" id="PF00069">
    <property type="entry name" value="Pkinase"/>
    <property type="match status" value="1"/>
</dbReference>
<dbReference type="InterPro" id="IPR032872">
    <property type="entry name" value="WAK_assoc_C"/>
</dbReference>
<evidence type="ECO:0000256" key="11">
    <source>
        <dbReference type="ARBA" id="ARBA00022989"/>
    </source>
</evidence>
<evidence type="ECO:0000256" key="2">
    <source>
        <dbReference type="ARBA" id="ARBA00012513"/>
    </source>
</evidence>
<dbReference type="CDD" id="cd14066">
    <property type="entry name" value="STKc_IRAK"/>
    <property type="match status" value="1"/>
</dbReference>
<evidence type="ECO:0000256" key="18">
    <source>
        <dbReference type="PROSITE-ProRule" id="PRU10141"/>
    </source>
</evidence>
<dbReference type="GO" id="GO:0004674">
    <property type="term" value="F:protein serine/threonine kinase activity"/>
    <property type="evidence" value="ECO:0007669"/>
    <property type="project" value="UniProtKB-KW"/>
</dbReference>
<dbReference type="PANTHER" id="PTHR27009">
    <property type="entry name" value="RUST RESISTANCE KINASE LR10-RELATED"/>
    <property type="match status" value="1"/>
</dbReference>
<keyword evidence="9" id="KW-0418">Kinase</keyword>
<evidence type="ECO:0000256" key="10">
    <source>
        <dbReference type="ARBA" id="ARBA00022840"/>
    </source>
</evidence>
<feature type="transmembrane region" description="Helical" evidence="19">
    <location>
        <begin position="282"/>
        <end position="303"/>
    </location>
</feature>
<keyword evidence="11 19" id="KW-1133">Transmembrane helix</keyword>
<comment type="catalytic activity">
    <reaction evidence="17">
        <text>L-seryl-[protein] + ATP = O-phospho-L-seryl-[protein] + ADP + H(+)</text>
        <dbReference type="Rhea" id="RHEA:17989"/>
        <dbReference type="Rhea" id="RHEA-COMP:9863"/>
        <dbReference type="Rhea" id="RHEA-COMP:11604"/>
        <dbReference type="ChEBI" id="CHEBI:15378"/>
        <dbReference type="ChEBI" id="CHEBI:29999"/>
        <dbReference type="ChEBI" id="CHEBI:30616"/>
        <dbReference type="ChEBI" id="CHEBI:83421"/>
        <dbReference type="ChEBI" id="CHEBI:456216"/>
        <dbReference type="EC" id="2.7.11.1"/>
    </reaction>
</comment>
<evidence type="ECO:0000256" key="12">
    <source>
        <dbReference type="ARBA" id="ARBA00023136"/>
    </source>
</evidence>
<organism evidence="22 23">
    <name type="scientific">Momordica charantia</name>
    <name type="common">Bitter gourd</name>
    <name type="synonym">Balsam pear</name>
    <dbReference type="NCBI Taxonomy" id="3673"/>
    <lineage>
        <taxon>Eukaryota</taxon>
        <taxon>Viridiplantae</taxon>
        <taxon>Streptophyta</taxon>
        <taxon>Embryophyta</taxon>
        <taxon>Tracheophyta</taxon>
        <taxon>Spermatophyta</taxon>
        <taxon>Magnoliopsida</taxon>
        <taxon>eudicotyledons</taxon>
        <taxon>Gunneridae</taxon>
        <taxon>Pentapetalae</taxon>
        <taxon>rosids</taxon>
        <taxon>fabids</taxon>
        <taxon>Cucurbitales</taxon>
        <taxon>Cucurbitaceae</taxon>
        <taxon>Momordiceae</taxon>
        <taxon>Momordica</taxon>
    </lineage>
</organism>
<evidence type="ECO:0000256" key="1">
    <source>
        <dbReference type="ARBA" id="ARBA00004479"/>
    </source>
</evidence>
<feature type="chain" id="PRO_5026697110" description="non-specific serine/threonine protein kinase" evidence="20">
    <location>
        <begin position="21"/>
        <end position="645"/>
    </location>
</feature>
<dbReference type="InterPro" id="IPR025287">
    <property type="entry name" value="WAK_GUB"/>
</dbReference>
<dbReference type="PROSITE" id="PS00107">
    <property type="entry name" value="PROTEIN_KINASE_ATP"/>
    <property type="match status" value="1"/>
</dbReference>
<dbReference type="KEGG" id="mcha:111008665"/>
<accession>A0A6J1C9E3</accession>
<evidence type="ECO:0000256" key="5">
    <source>
        <dbReference type="ARBA" id="ARBA00022679"/>
    </source>
</evidence>
<gene>
    <name evidence="23" type="primary">LOC111008665</name>
</gene>
<dbReference type="EC" id="2.7.11.1" evidence="2"/>
<dbReference type="Proteomes" id="UP000504603">
    <property type="component" value="Unplaced"/>
</dbReference>
<dbReference type="OrthoDB" id="4062651at2759"/>
<keyword evidence="5" id="KW-0808">Transferase</keyword>
<evidence type="ECO:0000256" key="8">
    <source>
        <dbReference type="ARBA" id="ARBA00022741"/>
    </source>
</evidence>
<dbReference type="InterPro" id="IPR000719">
    <property type="entry name" value="Prot_kinase_dom"/>
</dbReference>
<evidence type="ECO:0000256" key="7">
    <source>
        <dbReference type="ARBA" id="ARBA00022729"/>
    </source>
</evidence>
<sequence length="645" mass="72047">MISDLLFISLMAFNFLPCFSEDALDEFKACSVSYNCGELVNITYPFWGNERPELCGRRELELKCKNKRTTTIEINSVEYNVLEIEQSYNGMRIARSDVSESVCPKNQMKTGSGIPELGYPFENFWNSGNNISLWYNCSVQKGISESYRFWCGGEKEGRVNYGFGPMDANLTLNLEGQVCEMNINVTADSLTGEGGNNRTAVLENSVRQGFFVSYFQEKKWYTIACEVCNDDGGICGGNATYAFYCTCAGGDAHPYRCLPTTPPPPSPPPSRTSSSLSKKKSLIIVAIATGCVILMISIIIFIYHTSQTSNRDNIEEIIKTYSTRTPKRYSYSQLKKITDSFNNQLGQGGFSTVYKGTLPDGRQAAVKLLNESRDQTGQDFMNEVVSITRTSHVNVVTLLGFCYERDKRALIYEYMPKGSLDKYIFNKGLQEKDVAVLHWNTLYSIIMGVARGLDYLHRGCSTRIVHFDIKPHNILLDDEFCPKISDFGLAKQCRATESYVSVTGMKGTAGFMAPEVMFRNVGKVSHKSDVYSYGMLVLQMVGERKSQNEEQFPDWIYKDLAESEKDGGRGLRWGNTEEEEEKARKLIGVGLCCIQSLPEERPSMSDVVAMLEGSVDGLHIPPKSALFGPPAAQTSTTILTDCPFN</sequence>
<dbReference type="InterPro" id="IPR011009">
    <property type="entry name" value="Kinase-like_dom_sf"/>
</dbReference>
<keyword evidence="6 19" id="KW-0812">Transmembrane</keyword>
<keyword evidence="10 18" id="KW-0067">ATP-binding</keyword>
<keyword evidence="12 19" id="KW-0472">Membrane</keyword>
<evidence type="ECO:0000256" key="17">
    <source>
        <dbReference type="ARBA" id="ARBA00048679"/>
    </source>
</evidence>
<keyword evidence="3" id="KW-0723">Serine/threonine-protein kinase</keyword>
<reference evidence="23" key="1">
    <citation type="submission" date="2025-08" db="UniProtKB">
        <authorList>
            <consortium name="RefSeq"/>
        </authorList>
    </citation>
    <scope>IDENTIFICATION</scope>
    <source>
        <strain evidence="23">OHB3-1</strain>
    </source>
</reference>
<dbReference type="SUPFAM" id="SSF56112">
    <property type="entry name" value="Protein kinase-like (PK-like)"/>
    <property type="match status" value="1"/>
</dbReference>
<keyword evidence="7 20" id="KW-0732">Signal</keyword>
<dbReference type="Pfam" id="PF14380">
    <property type="entry name" value="WAK_assoc"/>
    <property type="match status" value="1"/>
</dbReference>
<protein>
    <recommendedName>
        <fullName evidence="2">non-specific serine/threonine protein kinase</fullName>
        <ecNumber evidence="2">2.7.11.1</ecNumber>
    </recommendedName>
</protein>
<comment type="subcellular location">
    <subcellularLocation>
        <location evidence="1">Membrane</location>
        <topology evidence="1">Single-pass type I membrane protein</topology>
    </subcellularLocation>
</comment>
<evidence type="ECO:0000256" key="6">
    <source>
        <dbReference type="ARBA" id="ARBA00022692"/>
    </source>
</evidence>
<dbReference type="RefSeq" id="XP_022137108.1">
    <property type="nucleotide sequence ID" value="XM_022281416.1"/>
</dbReference>
<feature type="binding site" evidence="18">
    <location>
        <position position="367"/>
    </location>
    <ligand>
        <name>ATP</name>
        <dbReference type="ChEBI" id="CHEBI:30616"/>
    </ligand>
</feature>
<evidence type="ECO:0000256" key="9">
    <source>
        <dbReference type="ARBA" id="ARBA00022777"/>
    </source>
</evidence>
<comment type="catalytic activity">
    <reaction evidence="16">
        <text>L-threonyl-[protein] + ATP = O-phospho-L-threonyl-[protein] + ADP + H(+)</text>
        <dbReference type="Rhea" id="RHEA:46608"/>
        <dbReference type="Rhea" id="RHEA-COMP:11060"/>
        <dbReference type="Rhea" id="RHEA-COMP:11605"/>
        <dbReference type="ChEBI" id="CHEBI:15378"/>
        <dbReference type="ChEBI" id="CHEBI:30013"/>
        <dbReference type="ChEBI" id="CHEBI:30616"/>
        <dbReference type="ChEBI" id="CHEBI:61977"/>
        <dbReference type="ChEBI" id="CHEBI:456216"/>
        <dbReference type="EC" id="2.7.11.1"/>
    </reaction>
</comment>